<dbReference type="InterPro" id="IPR002421">
    <property type="entry name" value="5-3_exonuclease"/>
</dbReference>
<keyword evidence="12 17" id="KW-0239">DNA-directed DNA polymerase</keyword>
<dbReference type="SUPFAM" id="SSF53098">
    <property type="entry name" value="Ribonuclease H-like"/>
    <property type="match status" value="1"/>
</dbReference>
<dbReference type="AlphaFoldDB" id="A0A077DFJ2"/>
<dbReference type="Pfam" id="PF01612">
    <property type="entry name" value="DNA_pol_A_exo1"/>
    <property type="match status" value="1"/>
</dbReference>
<dbReference type="Gene3D" id="1.10.150.20">
    <property type="entry name" value="5' to 3' exonuclease, C-terminal subdomain"/>
    <property type="match status" value="2"/>
</dbReference>
<dbReference type="Pfam" id="PF02739">
    <property type="entry name" value="5_3_exonuc_N"/>
    <property type="match status" value="1"/>
</dbReference>
<evidence type="ECO:0000256" key="8">
    <source>
        <dbReference type="ARBA" id="ARBA00022722"/>
    </source>
</evidence>
<dbReference type="SMART" id="SM00279">
    <property type="entry name" value="HhH2"/>
    <property type="match status" value="1"/>
</dbReference>
<dbReference type="Gene3D" id="3.30.420.10">
    <property type="entry name" value="Ribonuclease H-like superfamily/Ribonuclease H"/>
    <property type="match status" value="1"/>
</dbReference>
<dbReference type="GO" id="GO:0008409">
    <property type="term" value="F:5'-3' exonuclease activity"/>
    <property type="evidence" value="ECO:0007669"/>
    <property type="project" value="UniProtKB-UniRule"/>
</dbReference>
<dbReference type="InterPro" id="IPR020045">
    <property type="entry name" value="DNA_polI_H3TH"/>
</dbReference>
<dbReference type="Gene3D" id="3.40.50.1010">
    <property type="entry name" value="5'-nuclease"/>
    <property type="match status" value="1"/>
</dbReference>
<gene>
    <name evidence="17" type="primary">polA</name>
    <name evidence="21" type="ORF">IX83_06070</name>
</gene>
<dbReference type="PROSITE" id="PS00447">
    <property type="entry name" value="DNA_POLYMERASE_A"/>
    <property type="match status" value="1"/>
</dbReference>
<dbReference type="eggNOG" id="COG0749">
    <property type="taxonomic scope" value="Bacteria"/>
</dbReference>
<comment type="catalytic activity">
    <reaction evidence="15 17">
        <text>DNA(n) + a 2'-deoxyribonucleoside 5'-triphosphate = DNA(n+1) + diphosphate</text>
        <dbReference type="Rhea" id="RHEA:22508"/>
        <dbReference type="Rhea" id="RHEA-COMP:17339"/>
        <dbReference type="Rhea" id="RHEA-COMP:17340"/>
        <dbReference type="ChEBI" id="CHEBI:33019"/>
        <dbReference type="ChEBI" id="CHEBI:61560"/>
        <dbReference type="ChEBI" id="CHEBI:173112"/>
        <dbReference type="EC" id="2.7.7.7"/>
    </reaction>
</comment>
<protein>
    <recommendedName>
        <fullName evidence="4 16">DNA polymerase I</fullName>
        <ecNumber evidence="3 16">2.7.7.7</ecNumber>
    </recommendedName>
</protein>
<dbReference type="SMART" id="SM00482">
    <property type="entry name" value="POLAc"/>
    <property type="match status" value="1"/>
</dbReference>
<evidence type="ECO:0000256" key="9">
    <source>
        <dbReference type="ARBA" id="ARBA00022763"/>
    </source>
</evidence>
<dbReference type="InterPro" id="IPR018320">
    <property type="entry name" value="DNA_polymerase_1"/>
</dbReference>
<dbReference type="CDD" id="cd08637">
    <property type="entry name" value="DNA_pol_A_pol_I_C"/>
    <property type="match status" value="1"/>
</dbReference>
<evidence type="ECO:0000256" key="5">
    <source>
        <dbReference type="ARBA" id="ARBA00022679"/>
    </source>
</evidence>
<keyword evidence="6 17" id="KW-0548">Nucleotidyltransferase</keyword>
<dbReference type="Pfam" id="PF01367">
    <property type="entry name" value="5_3_exonuc"/>
    <property type="match status" value="1"/>
</dbReference>
<dbReference type="PRINTS" id="PR00868">
    <property type="entry name" value="DNAPOLI"/>
</dbReference>
<feature type="domain" description="5'-3' exonuclease" evidence="19">
    <location>
        <begin position="2"/>
        <end position="259"/>
    </location>
</feature>
<dbReference type="GO" id="GO:0003887">
    <property type="term" value="F:DNA-directed DNA polymerase activity"/>
    <property type="evidence" value="ECO:0007669"/>
    <property type="project" value="UniProtKB-UniRule"/>
</dbReference>
<evidence type="ECO:0000256" key="17">
    <source>
        <dbReference type="RuleBase" id="RU004460"/>
    </source>
</evidence>
<dbReference type="KEGG" id="bpsi:IX83_06070"/>
<dbReference type="GO" id="GO:0003677">
    <property type="term" value="F:DNA binding"/>
    <property type="evidence" value="ECO:0007669"/>
    <property type="project" value="UniProtKB-UniRule"/>
</dbReference>
<keyword evidence="11 17" id="KW-0269">Exonuclease</keyword>
<dbReference type="PANTHER" id="PTHR10133:SF27">
    <property type="entry name" value="DNA POLYMERASE NU"/>
    <property type="match status" value="1"/>
</dbReference>
<dbReference type="SMART" id="SM00474">
    <property type="entry name" value="35EXOc"/>
    <property type="match status" value="1"/>
</dbReference>
<evidence type="ECO:0000256" key="11">
    <source>
        <dbReference type="ARBA" id="ARBA00022839"/>
    </source>
</evidence>
<proteinExistence type="inferred from homology"/>
<evidence type="ECO:0000259" key="20">
    <source>
        <dbReference type="SMART" id="SM00482"/>
    </source>
</evidence>
<dbReference type="InterPro" id="IPR012337">
    <property type="entry name" value="RNaseH-like_sf"/>
</dbReference>
<evidence type="ECO:0000256" key="6">
    <source>
        <dbReference type="ARBA" id="ARBA00022695"/>
    </source>
</evidence>
<dbReference type="InterPro" id="IPR002298">
    <property type="entry name" value="DNA_polymerase_A"/>
</dbReference>
<accession>A0A077DFJ2</accession>
<dbReference type="HOGENOM" id="CLU_004675_0_1_4"/>
<dbReference type="SUPFAM" id="SSF88723">
    <property type="entry name" value="PIN domain-like"/>
    <property type="match status" value="1"/>
</dbReference>
<dbReference type="InterPro" id="IPR043502">
    <property type="entry name" value="DNA/RNA_pol_sf"/>
</dbReference>
<dbReference type="InterPro" id="IPR020046">
    <property type="entry name" value="5-3_exonucl_a-hlix_arch_N"/>
</dbReference>
<evidence type="ECO:0000256" key="12">
    <source>
        <dbReference type="ARBA" id="ARBA00022932"/>
    </source>
</evidence>
<keyword evidence="22" id="KW-1185">Reference proteome</keyword>
<keyword evidence="7 17" id="KW-0235">DNA replication</keyword>
<reference evidence="21 22" key="1">
    <citation type="journal article" date="2014" name="BMC Genomics">
        <title>A genomic perspective on a new bacterial genus and species from the Alcaligenaceae family, Basilea psittacipulmonis.</title>
        <authorList>
            <person name="Whiteson K.L."/>
            <person name="Hernandez D."/>
            <person name="Lazarevic V."/>
            <person name="Gaia N."/>
            <person name="Farinelli L."/>
            <person name="Francois P."/>
            <person name="Pilo P."/>
            <person name="Frey J."/>
            <person name="Schrenzel J."/>
        </authorList>
    </citation>
    <scope>NUCLEOTIDE SEQUENCE [LARGE SCALE GENOMIC DNA]</scope>
    <source>
        <strain evidence="21 22">DSM 24701</strain>
    </source>
</reference>
<comment type="function">
    <text evidence="17">In addition to polymerase activity, this DNA polymerase exhibits 3'-5' and 5'-3' exonuclease activity.</text>
</comment>
<name>A0A077DFJ2_9BURK</name>
<evidence type="ECO:0000256" key="3">
    <source>
        <dbReference type="ARBA" id="ARBA00012417"/>
    </source>
</evidence>
<dbReference type="RefSeq" id="WP_038500228.1">
    <property type="nucleotide sequence ID" value="NZ_AFWK01000087.1"/>
</dbReference>
<dbReference type="PANTHER" id="PTHR10133">
    <property type="entry name" value="DNA POLYMERASE I"/>
    <property type="match status" value="1"/>
</dbReference>
<dbReference type="FunFam" id="1.20.1060.10:FF:000001">
    <property type="entry name" value="DNA polymerase I"/>
    <property type="match status" value="1"/>
</dbReference>
<dbReference type="NCBIfam" id="TIGR00593">
    <property type="entry name" value="pola"/>
    <property type="match status" value="1"/>
</dbReference>
<dbReference type="InterPro" id="IPR002562">
    <property type="entry name" value="3'-5'_exonuclease_dom"/>
</dbReference>
<keyword evidence="5 17" id="KW-0808">Transferase</keyword>
<evidence type="ECO:0000256" key="1">
    <source>
        <dbReference type="ARBA" id="ARBA00007705"/>
    </source>
</evidence>
<dbReference type="Pfam" id="PF00476">
    <property type="entry name" value="DNA_pol_A"/>
    <property type="match status" value="1"/>
</dbReference>
<keyword evidence="10 17" id="KW-0378">Hydrolase</keyword>
<feature type="domain" description="DNA-directed DNA polymerase family A palm" evidence="20">
    <location>
        <begin position="671"/>
        <end position="876"/>
    </location>
</feature>
<comment type="subunit">
    <text evidence="2">Single-chain monomer with multiple functions.</text>
</comment>
<evidence type="ECO:0000256" key="7">
    <source>
        <dbReference type="ARBA" id="ARBA00022705"/>
    </source>
</evidence>
<evidence type="ECO:0000256" key="14">
    <source>
        <dbReference type="ARBA" id="ARBA00023204"/>
    </source>
</evidence>
<dbReference type="Gene3D" id="3.30.70.370">
    <property type="match status" value="1"/>
</dbReference>
<evidence type="ECO:0000313" key="21">
    <source>
        <dbReference type="EMBL" id="AIL32936.1"/>
    </source>
</evidence>
<dbReference type="EMBL" id="CP009238">
    <property type="protein sequence ID" value="AIL32936.1"/>
    <property type="molecule type" value="Genomic_DNA"/>
</dbReference>
<dbReference type="CDD" id="cd06139">
    <property type="entry name" value="DNA_polA_I_Ecoli_like_exo"/>
    <property type="match status" value="1"/>
</dbReference>
<dbReference type="eggNOG" id="COG0258">
    <property type="taxonomic scope" value="Bacteria"/>
</dbReference>
<dbReference type="InterPro" id="IPR008918">
    <property type="entry name" value="HhH2"/>
</dbReference>
<dbReference type="InterPro" id="IPR036397">
    <property type="entry name" value="RNaseH_sf"/>
</dbReference>
<dbReference type="InterPro" id="IPR029060">
    <property type="entry name" value="PIN-like_dom_sf"/>
</dbReference>
<evidence type="ECO:0000256" key="10">
    <source>
        <dbReference type="ARBA" id="ARBA00022801"/>
    </source>
</evidence>
<evidence type="ECO:0000256" key="16">
    <source>
        <dbReference type="NCBIfam" id="TIGR00593"/>
    </source>
</evidence>
<comment type="similarity">
    <text evidence="1 17">Belongs to the DNA polymerase type-A family.</text>
</comment>
<dbReference type="NCBIfam" id="NF004397">
    <property type="entry name" value="PRK05755.1"/>
    <property type="match status" value="1"/>
</dbReference>
<keyword evidence="14 17" id="KW-0234">DNA repair</keyword>
<keyword evidence="8" id="KW-0540">Nuclease</keyword>
<dbReference type="InterPro" id="IPR019760">
    <property type="entry name" value="DNA-dir_DNA_pol_A_CS"/>
</dbReference>
<dbReference type="Gene3D" id="1.20.1060.10">
    <property type="entry name" value="Taq DNA Polymerase, Chain T, domain 4"/>
    <property type="match status" value="1"/>
</dbReference>
<dbReference type="InterPro" id="IPR036279">
    <property type="entry name" value="5-3_exonuclease_C_sf"/>
</dbReference>
<dbReference type="STRING" id="1072685.IX83_06070"/>
<evidence type="ECO:0000313" key="22">
    <source>
        <dbReference type="Proteomes" id="UP000028945"/>
    </source>
</evidence>
<dbReference type="SUPFAM" id="SSF56672">
    <property type="entry name" value="DNA/RNA polymerases"/>
    <property type="match status" value="1"/>
</dbReference>
<dbReference type="CDD" id="cd09898">
    <property type="entry name" value="H3TH_53EXO"/>
    <property type="match status" value="1"/>
</dbReference>
<dbReference type="SUPFAM" id="SSF47807">
    <property type="entry name" value="5' to 3' exonuclease, C-terminal subdomain"/>
    <property type="match status" value="1"/>
</dbReference>
<dbReference type="OrthoDB" id="9806424at2"/>
<dbReference type="FunFam" id="1.10.150.20:FF:000003">
    <property type="entry name" value="DNA polymerase I"/>
    <property type="match status" value="1"/>
</dbReference>
<sequence length="912" mass="101896">MEKTLLLVDGSSYLYRAFHAMPDLRNGSGQPTGAIYGMVNMMRRILQDYPAQYIACVFDAKGKTFRDDIYADYKATRQSMPEDLSTQIPIIFKTLEAMGWPLMIKSGVEADDVIGTMAKLATAEGFQTWISTGDKDLAQLVNEQVTLVNTMNNEILNIEGVQKKFGVRPDQIIDFLMLKGDSVDNIPGVNGCGEKTAVKWLEQYDTVDNLIAHSSEIKGKIGEKLRDHIQAGLFDLSKQLITIKTDCDLTDCFTNWKGLEPREADLKTLSEIFKEYEFRTWYKETQERLSQSAQGSLFAMDAADEFKPSAVKAPEHQLYRTVNSQALLDELIQEISSASLTAVDTETVGLDNMTSRLVGISFCTEAGKAWYLPLAHHLLDTIEQLPMQETLERLKPWLESADHLKVLHHAKFDAHVLANEGITLRGIAHDTMLQEYVLDSTASVSLEKMALRYLGKTGISYEELCGKGAKQITFDQVDIKAATQYACEDTDFTLQIHQILYPMIQKGLEPIYQLEMAVSDVLFKMERNGVALDSQALKQQSQHLSVELEQLEKQAYELAGETFNLNSPKQMATIFFEKLGMPIIKKTKSGTPSTDEDTLTELARDFPLPQVILAYRSLNKLKSTYTDKLPEMVNAQTRRVHTHFAQAAVYTGRLASSNPNLQNIPIRTAEGKLVRDAFIAQSGCKIVSADYSQIELRIMAQISGDANLQAAFLSGQDIHKATASEIFGVPLDEVTADQRRAAKAINFGLIYGMSSFGLSQNLGITREAAKTYIDLYFARYPGVASYMERIKQEAVAHLYVETLFGRRLWLRELASSGAVRARAERVAINAPMQGTAADLIKKAMVAVQQWLEQSSLRTKLVLQVHDELLLEVPQEELELVKTKLPELMCSVAKFNVPLEVEVGVGDNWGQAH</sequence>
<dbReference type="SMART" id="SM00475">
    <property type="entry name" value="53EXOc"/>
    <property type="match status" value="1"/>
</dbReference>
<organism evidence="21 22">
    <name type="scientific">Basilea psittacipulmonis DSM 24701</name>
    <dbReference type="NCBI Taxonomy" id="1072685"/>
    <lineage>
        <taxon>Bacteria</taxon>
        <taxon>Pseudomonadati</taxon>
        <taxon>Pseudomonadota</taxon>
        <taxon>Betaproteobacteria</taxon>
        <taxon>Burkholderiales</taxon>
        <taxon>Alcaligenaceae</taxon>
        <taxon>Basilea</taxon>
    </lineage>
</organism>
<dbReference type="InterPro" id="IPR001098">
    <property type="entry name" value="DNA-dir_DNA_pol_A_palm_dom"/>
</dbReference>
<dbReference type="EC" id="2.7.7.7" evidence="3 16"/>
<evidence type="ECO:0000259" key="19">
    <source>
        <dbReference type="SMART" id="SM00475"/>
    </source>
</evidence>
<dbReference type="GO" id="GO:0006302">
    <property type="term" value="P:double-strand break repair"/>
    <property type="evidence" value="ECO:0007669"/>
    <property type="project" value="TreeGrafter"/>
</dbReference>
<dbReference type="FunFam" id="1.10.150.20:FF:000002">
    <property type="entry name" value="DNA polymerase I"/>
    <property type="match status" value="1"/>
</dbReference>
<dbReference type="FunFam" id="3.40.50.1010:FF:000001">
    <property type="entry name" value="DNA polymerase I"/>
    <property type="match status" value="1"/>
</dbReference>
<keyword evidence="13 17" id="KW-0238">DNA-binding</keyword>
<evidence type="ECO:0000256" key="15">
    <source>
        <dbReference type="ARBA" id="ARBA00049244"/>
    </source>
</evidence>
<evidence type="ECO:0000256" key="2">
    <source>
        <dbReference type="ARBA" id="ARBA00011541"/>
    </source>
</evidence>
<feature type="domain" description="3'-5' exonuclease" evidence="18">
    <location>
        <begin position="319"/>
        <end position="505"/>
    </location>
</feature>
<dbReference type="Proteomes" id="UP000028945">
    <property type="component" value="Chromosome"/>
</dbReference>
<dbReference type="CDD" id="cd09859">
    <property type="entry name" value="PIN_53EXO"/>
    <property type="match status" value="1"/>
</dbReference>
<evidence type="ECO:0000256" key="4">
    <source>
        <dbReference type="ARBA" id="ARBA00020311"/>
    </source>
</evidence>
<evidence type="ECO:0000256" key="13">
    <source>
        <dbReference type="ARBA" id="ARBA00023125"/>
    </source>
</evidence>
<dbReference type="GO" id="GO:0008408">
    <property type="term" value="F:3'-5' exonuclease activity"/>
    <property type="evidence" value="ECO:0007669"/>
    <property type="project" value="UniProtKB-UniRule"/>
</dbReference>
<dbReference type="GO" id="GO:0006261">
    <property type="term" value="P:DNA-templated DNA replication"/>
    <property type="evidence" value="ECO:0007669"/>
    <property type="project" value="UniProtKB-UniRule"/>
</dbReference>
<evidence type="ECO:0000259" key="18">
    <source>
        <dbReference type="SMART" id="SM00474"/>
    </source>
</evidence>
<keyword evidence="9 17" id="KW-0227">DNA damage</keyword>